<dbReference type="SMR" id="A2FHA6"/>
<dbReference type="EMBL" id="DS113792">
    <property type="protein sequence ID" value="EAX95703.1"/>
    <property type="molecule type" value="Genomic_DNA"/>
</dbReference>
<evidence type="ECO:0000256" key="2">
    <source>
        <dbReference type="SAM" id="MobiDB-lite"/>
    </source>
</evidence>
<keyword evidence="4" id="KW-1185">Reference proteome</keyword>
<organism evidence="3 4">
    <name type="scientific">Trichomonas vaginalis (strain ATCC PRA-98 / G3)</name>
    <dbReference type="NCBI Taxonomy" id="412133"/>
    <lineage>
        <taxon>Eukaryota</taxon>
        <taxon>Metamonada</taxon>
        <taxon>Parabasalia</taxon>
        <taxon>Trichomonadida</taxon>
        <taxon>Trichomonadidae</taxon>
        <taxon>Trichomonas</taxon>
    </lineage>
</organism>
<accession>A2FHA6</accession>
<dbReference type="AlphaFoldDB" id="A2FHA6"/>
<feature type="compositionally biased region" description="Polar residues" evidence="2">
    <location>
        <begin position="303"/>
        <end position="326"/>
    </location>
</feature>
<name>A2FHA6_TRIV3</name>
<keyword evidence="1" id="KW-0175">Coiled coil</keyword>
<dbReference type="OrthoDB" id="10553041at2759"/>
<dbReference type="VEuPathDB" id="TrichDB:TVAGG3_1006890"/>
<reference evidence="3" key="2">
    <citation type="journal article" date="2007" name="Science">
        <title>Draft genome sequence of the sexually transmitted pathogen Trichomonas vaginalis.</title>
        <authorList>
            <person name="Carlton J.M."/>
            <person name="Hirt R.P."/>
            <person name="Silva J.C."/>
            <person name="Delcher A.L."/>
            <person name="Schatz M."/>
            <person name="Zhao Q."/>
            <person name="Wortman J.R."/>
            <person name="Bidwell S.L."/>
            <person name="Alsmark U.C.M."/>
            <person name="Besteiro S."/>
            <person name="Sicheritz-Ponten T."/>
            <person name="Noel C.J."/>
            <person name="Dacks J.B."/>
            <person name="Foster P.G."/>
            <person name="Simillion C."/>
            <person name="Van de Peer Y."/>
            <person name="Miranda-Saavedra D."/>
            <person name="Barton G.J."/>
            <person name="Westrop G.D."/>
            <person name="Mueller S."/>
            <person name="Dessi D."/>
            <person name="Fiori P.L."/>
            <person name="Ren Q."/>
            <person name="Paulsen I."/>
            <person name="Zhang H."/>
            <person name="Bastida-Corcuera F.D."/>
            <person name="Simoes-Barbosa A."/>
            <person name="Brown M.T."/>
            <person name="Hayes R.D."/>
            <person name="Mukherjee M."/>
            <person name="Okumura C.Y."/>
            <person name="Schneider R."/>
            <person name="Smith A.J."/>
            <person name="Vanacova S."/>
            <person name="Villalvazo M."/>
            <person name="Haas B.J."/>
            <person name="Pertea M."/>
            <person name="Feldblyum T.V."/>
            <person name="Utterback T.R."/>
            <person name="Shu C.L."/>
            <person name="Osoegawa K."/>
            <person name="de Jong P.J."/>
            <person name="Hrdy I."/>
            <person name="Horvathova L."/>
            <person name="Zubacova Z."/>
            <person name="Dolezal P."/>
            <person name="Malik S.B."/>
            <person name="Logsdon J.M. Jr."/>
            <person name="Henze K."/>
            <person name="Gupta A."/>
            <person name="Wang C.C."/>
            <person name="Dunne R.L."/>
            <person name="Upcroft J.A."/>
            <person name="Upcroft P."/>
            <person name="White O."/>
            <person name="Salzberg S.L."/>
            <person name="Tang P."/>
            <person name="Chiu C.-H."/>
            <person name="Lee Y.-S."/>
            <person name="Embley T.M."/>
            <person name="Coombs G.H."/>
            <person name="Mottram J.C."/>
            <person name="Tachezy J."/>
            <person name="Fraser-Liggett C.M."/>
            <person name="Johnson P.J."/>
        </authorList>
    </citation>
    <scope>NUCLEOTIDE SEQUENCE [LARGE SCALE GENOMIC DNA]</scope>
    <source>
        <strain evidence="3">G3</strain>
    </source>
</reference>
<reference evidence="3" key="1">
    <citation type="submission" date="2006-10" db="EMBL/GenBank/DDBJ databases">
        <authorList>
            <person name="Amadeo P."/>
            <person name="Zhao Q."/>
            <person name="Wortman J."/>
            <person name="Fraser-Liggett C."/>
            <person name="Carlton J."/>
        </authorList>
    </citation>
    <scope>NUCLEOTIDE SEQUENCE</scope>
    <source>
        <strain evidence="3">G3</strain>
    </source>
</reference>
<dbReference type="Proteomes" id="UP000001542">
    <property type="component" value="Unassembled WGS sequence"/>
</dbReference>
<dbReference type="VEuPathDB" id="TrichDB:TVAG_256440"/>
<dbReference type="KEGG" id="tva:4753465"/>
<protein>
    <submittedName>
        <fullName evidence="3">Uncharacterized protein</fullName>
    </submittedName>
</protein>
<proteinExistence type="predicted"/>
<feature type="coiled-coil region" evidence="1">
    <location>
        <begin position="31"/>
        <end position="117"/>
    </location>
</feature>
<dbReference type="RefSeq" id="XP_001308633.1">
    <property type="nucleotide sequence ID" value="XM_001308632.1"/>
</dbReference>
<evidence type="ECO:0000256" key="1">
    <source>
        <dbReference type="SAM" id="Coils"/>
    </source>
</evidence>
<evidence type="ECO:0000313" key="4">
    <source>
        <dbReference type="Proteomes" id="UP000001542"/>
    </source>
</evidence>
<sequence>MSRRHCGLIFPPGTFQAPKFYWRGGDEFKEQEMLQAEYKQAKLEHSTVKRELEDLETKYNQAKTDLAYKDDQAVSLASALGGSSSSTGENTKLNKEIQQLTQELNEIEQKISVALQRSQSVYMAQLEKEKSQIYVNVEQQSHDTDTTTRDIQKLSKEYFDLITSDNWLNSYEIISDHQIKAKERSKVRQEVNKLFENQNYGQEIKNEGTVRVRTTSNQHLDQLSKLIDQRDTLQNQLYHANHSRYMTQTTRNILVNSKLEILNNLNAALEELGLETNDVNALKEKYLPEAQSPSSPTAKRPSSHASYRSSNNPKTIRRPVSNTGRY</sequence>
<dbReference type="InParanoid" id="A2FHA6"/>
<gene>
    <name evidence="3" type="ORF">TVAG_256440</name>
</gene>
<evidence type="ECO:0000313" key="3">
    <source>
        <dbReference type="EMBL" id="EAX95703.1"/>
    </source>
</evidence>
<feature type="region of interest" description="Disordered" evidence="2">
    <location>
        <begin position="286"/>
        <end position="326"/>
    </location>
</feature>